<evidence type="ECO:0000313" key="2">
    <source>
        <dbReference type="EMBL" id="SUQ26469.1"/>
    </source>
</evidence>
<proteinExistence type="predicted"/>
<dbReference type="EMBL" id="CP014034">
    <property type="protein sequence ID" value="AMF93103.1"/>
    <property type="molecule type" value="Genomic_DNA"/>
</dbReference>
<organism evidence="2 4">
    <name type="scientific">Vibrio fluvialis</name>
    <dbReference type="NCBI Taxonomy" id="676"/>
    <lineage>
        <taxon>Bacteria</taxon>
        <taxon>Pseudomonadati</taxon>
        <taxon>Pseudomonadota</taxon>
        <taxon>Gammaproteobacteria</taxon>
        <taxon>Vibrionales</taxon>
        <taxon>Vibrionaceae</taxon>
        <taxon>Vibrio</taxon>
    </lineage>
</organism>
<reference evidence="2 4" key="3">
    <citation type="submission" date="2018-06" db="EMBL/GenBank/DDBJ databases">
        <authorList>
            <consortium name="Pathogen Informatics"/>
            <person name="Doyle S."/>
        </authorList>
    </citation>
    <scope>NUCLEOTIDE SEQUENCE [LARGE SCALE GENOMIC DNA]</scope>
    <source>
        <strain evidence="2 4">NCTC11327</strain>
    </source>
</reference>
<dbReference type="Proteomes" id="UP000057088">
    <property type="component" value="Chromosome 1"/>
</dbReference>
<dbReference type="GeneID" id="29383274"/>
<reference evidence="3" key="1">
    <citation type="submission" date="2015-12" db="EMBL/GenBank/DDBJ databases">
        <title>FDA dAtabase for Regulatory Grade micrObial Sequences (FDA-ARGOS): Supporting development and validation of Infectious Disease Dx tests.</title>
        <authorList>
            <person name="Hoffmann M."/>
            <person name="Allard M."/>
            <person name="Evans P."/>
            <person name="Brown E."/>
            <person name="Tallon L.J."/>
            <person name="Sadzewicz L."/>
            <person name="Sengamalay N."/>
            <person name="Ott S."/>
            <person name="Godinez A."/>
            <person name="Nagaraj S."/>
            <person name="Vyas G."/>
            <person name="Aluvathingal J."/>
            <person name="Nadendla S."/>
            <person name="Geyer C."/>
            <person name="Sichtig H."/>
        </authorList>
    </citation>
    <scope>NUCLEOTIDE SEQUENCE [LARGE SCALE GENOMIC DNA]</scope>
    <source>
        <strain evidence="3">ATCC 33809</strain>
    </source>
</reference>
<accession>A0AAX2LSZ6</accession>
<dbReference type="EMBL" id="UHIP01000002">
    <property type="protein sequence ID" value="SUQ26469.1"/>
    <property type="molecule type" value="Genomic_DNA"/>
</dbReference>
<evidence type="ECO:0000313" key="1">
    <source>
        <dbReference type="EMBL" id="AMF93103.1"/>
    </source>
</evidence>
<dbReference type="InterPro" id="IPR023393">
    <property type="entry name" value="START-like_dom_sf"/>
</dbReference>
<evidence type="ECO:0000313" key="4">
    <source>
        <dbReference type="Proteomes" id="UP000254626"/>
    </source>
</evidence>
<reference evidence="1" key="2">
    <citation type="submission" date="2018-01" db="EMBL/GenBank/DDBJ databases">
        <title>FDA dAtabase for Regulatory Grade micrObial Sequences (FDA-ARGOS): Supporting development and validation of Infectious Disease Dx tests.</title>
        <authorList>
            <person name="Hoffmann M."/>
            <person name="Allard M."/>
            <person name="Evans P."/>
            <person name="Brown E."/>
            <person name="Tallon L."/>
            <person name="Sadzewicz L."/>
            <person name="Sengamalay N."/>
            <person name="Ott S."/>
            <person name="Godinez A."/>
            <person name="Nagaraj S."/>
            <person name="Vyas G."/>
            <person name="Aluvathingal J."/>
            <person name="Nadendla S."/>
            <person name="Geyer C."/>
            <person name="Sichtig H."/>
        </authorList>
    </citation>
    <scope>NUCLEOTIDE SEQUENCE</scope>
    <source>
        <strain evidence="1">ATCC 33809</strain>
    </source>
</reference>
<name>A0AAX2LSZ6_VIBFL</name>
<dbReference type="Gene3D" id="3.30.530.20">
    <property type="match status" value="1"/>
</dbReference>
<dbReference type="KEGG" id="vfl:AL536_06510"/>
<evidence type="ECO:0000313" key="3">
    <source>
        <dbReference type="Proteomes" id="UP000057088"/>
    </source>
</evidence>
<dbReference type="RefSeq" id="WP_047462086.1">
    <property type="nucleotide sequence ID" value="NZ_AP028129.1"/>
</dbReference>
<keyword evidence="3" id="KW-1185">Reference proteome</keyword>
<gene>
    <name evidence="1" type="ORF">AL536_06510</name>
    <name evidence="2" type="ORF">NCTC11327_03330</name>
</gene>
<dbReference type="AlphaFoldDB" id="A0AAX2LSZ6"/>
<sequence>MNEVHHLSLYIDCPVQTVYQFASNPVNLPLWAAGLAQSNVIQEGNLWLVEAPFGRVRIEFAPANPFGVMDHTVELEDGERVYNPMRVVPHGEGCEFTFTLFRRDGMSDEAFFRDKMAVINDLNALKERMENH</sequence>
<dbReference type="Proteomes" id="UP000254626">
    <property type="component" value="Unassembled WGS sequence"/>
</dbReference>
<protein>
    <submittedName>
        <fullName evidence="1 2">Polyketide cyclase</fullName>
    </submittedName>
</protein>
<dbReference type="SUPFAM" id="SSF55961">
    <property type="entry name" value="Bet v1-like"/>
    <property type="match status" value="1"/>
</dbReference>